<evidence type="ECO:0000256" key="2">
    <source>
        <dbReference type="ARBA" id="ARBA00004496"/>
    </source>
</evidence>
<keyword evidence="8" id="KW-1185">Reference proteome</keyword>
<evidence type="ECO:0000256" key="3">
    <source>
        <dbReference type="ARBA" id="ARBA00005459"/>
    </source>
</evidence>
<dbReference type="GO" id="GO:1990846">
    <property type="term" value="F:ribonucleoside-diphosphate reductase inhibitor activity"/>
    <property type="evidence" value="ECO:0007669"/>
    <property type="project" value="TreeGrafter"/>
</dbReference>
<dbReference type="Proteomes" id="UP000190831">
    <property type="component" value="Chromosome A"/>
</dbReference>
<evidence type="ECO:0000313" key="8">
    <source>
        <dbReference type="Proteomes" id="UP000190831"/>
    </source>
</evidence>
<dbReference type="PANTHER" id="PTHR28081">
    <property type="entry name" value="DAMAGE-REGULATED IMPORT FACILITATOR 1-RELATED"/>
    <property type="match status" value="1"/>
</dbReference>
<dbReference type="GO" id="GO:0008104">
    <property type="term" value="P:intracellular protein localization"/>
    <property type="evidence" value="ECO:0007669"/>
    <property type="project" value="TreeGrafter"/>
</dbReference>
<dbReference type="PANTHER" id="PTHR28081:SF1">
    <property type="entry name" value="DAMAGE-REGULATED IMPORT FACILITATOR 1"/>
    <property type="match status" value="1"/>
</dbReference>
<dbReference type="EMBL" id="LT598487">
    <property type="protein sequence ID" value="SCV99401.1"/>
    <property type="molecule type" value="Genomic_DNA"/>
</dbReference>
<sequence length="141" mass="15978">MTTESPVKRQLHSAIERQHDQYSGQSALSTIGMRIRQSIDQGYQVPRAPAPAQDSTFSNLCVQDNSRFTIPEYKRVPLPSAKQAPMLVNERTVSSSSSLEMWENQLEERLEHIDNDIMRNKLGAGDLMLGTKRGFAEVDEW</sequence>
<dbReference type="Pfam" id="PF08591">
    <property type="entry name" value="RNR_inhib"/>
    <property type="match status" value="1"/>
</dbReference>
<protein>
    <recommendedName>
        <fullName evidence="4">Damage-regulated import facilitator 1</fullName>
    </recommendedName>
</protein>
<organism evidence="7 8">
    <name type="scientific">Lachancea fermentati</name>
    <name type="common">Zygosaccharomyces fermentati</name>
    <dbReference type="NCBI Taxonomy" id="4955"/>
    <lineage>
        <taxon>Eukaryota</taxon>
        <taxon>Fungi</taxon>
        <taxon>Dikarya</taxon>
        <taxon>Ascomycota</taxon>
        <taxon>Saccharomycotina</taxon>
        <taxon>Saccharomycetes</taxon>
        <taxon>Saccharomycetales</taxon>
        <taxon>Saccharomycetaceae</taxon>
        <taxon>Lachancea</taxon>
    </lineage>
</organism>
<keyword evidence="5" id="KW-0963">Cytoplasm</keyword>
<dbReference type="InterPro" id="IPR013900">
    <property type="entry name" value="RNR_inhibitor"/>
</dbReference>
<accession>A0A1G4M6E8</accession>
<reference evidence="7 8" key="1">
    <citation type="submission" date="2016-03" db="EMBL/GenBank/DDBJ databases">
        <authorList>
            <person name="Devillers H."/>
        </authorList>
    </citation>
    <scope>NUCLEOTIDE SEQUENCE [LARGE SCALE GENOMIC DNA]</scope>
    <source>
        <strain evidence="7">CBS 6772</strain>
    </source>
</reference>
<evidence type="ECO:0000256" key="1">
    <source>
        <dbReference type="ARBA" id="ARBA00004123"/>
    </source>
</evidence>
<evidence type="ECO:0000256" key="5">
    <source>
        <dbReference type="ARBA" id="ARBA00022490"/>
    </source>
</evidence>
<keyword evidence="6" id="KW-0539">Nucleus</keyword>
<evidence type="ECO:0000256" key="4">
    <source>
        <dbReference type="ARBA" id="ARBA00021625"/>
    </source>
</evidence>
<gene>
    <name evidence="7" type="ORF">LAFE_0A02366G</name>
</gene>
<dbReference type="GO" id="GO:0005634">
    <property type="term" value="C:nucleus"/>
    <property type="evidence" value="ECO:0007669"/>
    <property type="project" value="UniProtKB-SubCell"/>
</dbReference>
<comment type="similarity">
    <text evidence="3">Belongs to the DIF1/spd1 family.</text>
</comment>
<dbReference type="AlphaFoldDB" id="A0A1G4M6E8"/>
<proteinExistence type="inferred from homology"/>
<name>A0A1G4M6E8_LACFM</name>
<evidence type="ECO:0000313" key="7">
    <source>
        <dbReference type="EMBL" id="SCV99401.1"/>
    </source>
</evidence>
<dbReference type="OMA" id="INQRTMS"/>
<dbReference type="GO" id="GO:0005737">
    <property type="term" value="C:cytoplasm"/>
    <property type="evidence" value="ECO:0007669"/>
    <property type="project" value="UniProtKB-SubCell"/>
</dbReference>
<comment type="subcellular location">
    <subcellularLocation>
        <location evidence="2">Cytoplasm</location>
    </subcellularLocation>
    <subcellularLocation>
        <location evidence="1">Nucleus</location>
    </subcellularLocation>
</comment>
<dbReference type="OrthoDB" id="4072855at2759"/>
<evidence type="ECO:0000256" key="6">
    <source>
        <dbReference type="ARBA" id="ARBA00023242"/>
    </source>
</evidence>